<dbReference type="Pfam" id="PF05930">
    <property type="entry name" value="Phage_AlpA"/>
    <property type="match status" value="1"/>
</dbReference>
<sequence length="109" mass="12361">MYSLKLQAVDANGGTDMLKGAQMPVKNIPPLPTPAALPLDGLSRWESLRSSIQLSRETVRQREREGKFPRSIRLTQRCTVWSNREIHRYLADPLNYRVVDVANEVTEGV</sequence>
<gene>
    <name evidence="1" type="ordered locus">Bcen_1759</name>
</gene>
<accession>A0A0H2XPJ9</accession>
<proteinExistence type="predicted"/>
<organism evidence="1">
    <name type="scientific">Burkholderia orbicola (strain AU 1054)</name>
    <dbReference type="NCBI Taxonomy" id="331271"/>
    <lineage>
        <taxon>Bacteria</taxon>
        <taxon>Pseudomonadati</taxon>
        <taxon>Pseudomonadota</taxon>
        <taxon>Betaproteobacteria</taxon>
        <taxon>Burkholderiales</taxon>
        <taxon>Burkholderiaceae</taxon>
        <taxon>Burkholderia</taxon>
        <taxon>Burkholderia cepacia complex</taxon>
        <taxon>Burkholderia orbicola</taxon>
    </lineage>
</organism>
<reference evidence="1" key="1">
    <citation type="submission" date="2006-05" db="EMBL/GenBank/DDBJ databases">
        <title>Complete sequence of chromosome 1 of Burkholderia cenocepacia AU 1054.</title>
        <authorList>
            <consortium name="US DOE Joint Genome Institute"/>
            <person name="Copeland A."/>
            <person name="Lucas S."/>
            <person name="Lapidus A."/>
            <person name="Barry K."/>
            <person name="Detter J.C."/>
            <person name="Glavina del Rio T."/>
            <person name="Hammon N."/>
            <person name="Israni S."/>
            <person name="Dalin E."/>
            <person name="Tice H."/>
            <person name="Pitluck S."/>
            <person name="Chain P."/>
            <person name="Malfatti S."/>
            <person name="Shin M."/>
            <person name="Vergez L."/>
            <person name="Schmutz J."/>
            <person name="Larimer F."/>
            <person name="Land M."/>
            <person name="Hauser L."/>
            <person name="Kyrpides N."/>
            <person name="Lykidis A."/>
            <person name="LiPuma J.J."/>
            <person name="Konstantinidis K."/>
            <person name="Tiedje J.M."/>
            <person name="Richardson P."/>
        </authorList>
    </citation>
    <scope>NUCLEOTIDE SEQUENCE [LARGE SCALE GENOMIC DNA]</scope>
    <source>
        <strain evidence="1">AU 1054</strain>
    </source>
</reference>
<dbReference type="InterPro" id="IPR010260">
    <property type="entry name" value="AlpA"/>
</dbReference>
<evidence type="ECO:0000313" key="1">
    <source>
        <dbReference type="EMBL" id="ABF76662.1"/>
    </source>
</evidence>
<protein>
    <submittedName>
        <fullName evidence="1">Phage transcriptional regulator, AlpA</fullName>
    </submittedName>
</protein>
<dbReference type="EMBL" id="CP000378">
    <property type="protein sequence ID" value="ABF76662.1"/>
    <property type="molecule type" value="Genomic_DNA"/>
</dbReference>
<name>A0A0H2XPJ9_BURO1</name>
<dbReference type="AlphaFoldDB" id="A0A0H2XPJ9"/>
<dbReference type="HOGENOM" id="CLU_140176_11_2_4"/>